<keyword evidence="5" id="KW-0777">Teichoic acid biosynthesis</keyword>
<accession>A0A412YSQ8</accession>
<comment type="similarity">
    <text evidence="2">Belongs to the CDP-glycerol glycerophosphotransferase family.</text>
</comment>
<dbReference type="GO" id="GO:0005886">
    <property type="term" value="C:plasma membrane"/>
    <property type="evidence" value="ECO:0007669"/>
    <property type="project" value="UniProtKB-SubCell"/>
</dbReference>
<organism evidence="7 8">
    <name type="scientific">Enterocloster bolteae</name>
    <dbReference type="NCBI Taxonomy" id="208479"/>
    <lineage>
        <taxon>Bacteria</taxon>
        <taxon>Bacillati</taxon>
        <taxon>Bacillota</taxon>
        <taxon>Clostridia</taxon>
        <taxon>Lachnospirales</taxon>
        <taxon>Lachnospiraceae</taxon>
        <taxon>Enterocloster</taxon>
    </lineage>
</organism>
<evidence type="ECO:0000313" key="7">
    <source>
        <dbReference type="EMBL" id="RGV68399.1"/>
    </source>
</evidence>
<dbReference type="PANTHER" id="PTHR37316">
    <property type="entry name" value="TEICHOIC ACID GLYCEROL-PHOSPHATE PRIMASE"/>
    <property type="match status" value="1"/>
</dbReference>
<evidence type="ECO:0000256" key="5">
    <source>
        <dbReference type="ARBA" id="ARBA00022944"/>
    </source>
</evidence>
<dbReference type="InterPro" id="IPR043149">
    <property type="entry name" value="TagF_N"/>
</dbReference>
<keyword evidence="4" id="KW-0808">Transferase</keyword>
<dbReference type="Gene3D" id="3.40.50.11820">
    <property type="match status" value="1"/>
</dbReference>
<dbReference type="GO" id="GO:0047355">
    <property type="term" value="F:CDP-glycerol glycerophosphotransferase activity"/>
    <property type="evidence" value="ECO:0007669"/>
    <property type="project" value="InterPro"/>
</dbReference>
<evidence type="ECO:0000256" key="6">
    <source>
        <dbReference type="ARBA" id="ARBA00023136"/>
    </source>
</evidence>
<keyword evidence="3" id="KW-1003">Cell membrane</keyword>
<evidence type="ECO:0000256" key="2">
    <source>
        <dbReference type="ARBA" id="ARBA00010488"/>
    </source>
</evidence>
<dbReference type="InterPro" id="IPR043148">
    <property type="entry name" value="TagF_C"/>
</dbReference>
<dbReference type="InterPro" id="IPR007554">
    <property type="entry name" value="Glycerophosphate_synth"/>
</dbReference>
<evidence type="ECO:0000256" key="3">
    <source>
        <dbReference type="ARBA" id="ARBA00022475"/>
    </source>
</evidence>
<dbReference type="InterPro" id="IPR051612">
    <property type="entry name" value="Teichoic_Acid_Biosynth"/>
</dbReference>
<dbReference type="RefSeq" id="WP_118019776.1">
    <property type="nucleotide sequence ID" value="NZ_JAQEBA010000027.1"/>
</dbReference>
<dbReference type="Proteomes" id="UP000284543">
    <property type="component" value="Unassembled WGS sequence"/>
</dbReference>
<sequence length="386" mass="45467">MIKNKLAKNILTITLFRLLSVLNKVISKDDKTILLYTNMGFRDNIKAIYEYLVENEYNSTYKILISSNEKITEKLPKNVSYINNLNGVKKYFRAGHVFYAFGRIPICPSKKQYVVQMWHGTPFKAPDKRQLQTAPRKSYYTNMLISSDYFKEIVKKAQGVKDENIAICGQPRTDIMFRHFEKYPELNGYKKVVIWMPTFRKSNTLGYADIEDIESVTPIFRPYEYMDLNDWLKKNNMLLIIKLHPLEDISKLERMNLSNLFLLSHSEFIAREWDLYKLIAQCDAMITDYSSVFYDFMLLDRPLAFTIDDFESYKEGRGFAVENPDYITAGYKIKEKSQFYGFLKDLLSDTDLYADIRRKVNMLVNTYNDGQQCKRTLKIANIYIEE</sequence>
<keyword evidence="6" id="KW-0472">Membrane</keyword>
<dbReference type="AlphaFoldDB" id="A0A412YSQ8"/>
<evidence type="ECO:0000256" key="4">
    <source>
        <dbReference type="ARBA" id="ARBA00022679"/>
    </source>
</evidence>
<protein>
    <submittedName>
        <fullName evidence="7">Uncharacterized protein</fullName>
    </submittedName>
</protein>
<name>A0A412YSQ8_9FIRM</name>
<evidence type="ECO:0000256" key="1">
    <source>
        <dbReference type="ARBA" id="ARBA00004202"/>
    </source>
</evidence>
<dbReference type="SUPFAM" id="SSF53756">
    <property type="entry name" value="UDP-Glycosyltransferase/glycogen phosphorylase"/>
    <property type="match status" value="1"/>
</dbReference>
<dbReference type="Gene3D" id="3.40.50.12580">
    <property type="match status" value="1"/>
</dbReference>
<gene>
    <name evidence="7" type="ORF">DWW02_29160</name>
</gene>
<dbReference type="GO" id="GO:0019350">
    <property type="term" value="P:teichoic acid biosynthetic process"/>
    <property type="evidence" value="ECO:0007669"/>
    <property type="project" value="UniProtKB-KW"/>
</dbReference>
<comment type="subcellular location">
    <subcellularLocation>
        <location evidence="1">Cell membrane</location>
        <topology evidence="1">Peripheral membrane protein</topology>
    </subcellularLocation>
</comment>
<reference evidence="7 8" key="1">
    <citation type="submission" date="2018-08" db="EMBL/GenBank/DDBJ databases">
        <title>A genome reference for cultivated species of the human gut microbiota.</title>
        <authorList>
            <person name="Zou Y."/>
            <person name="Xue W."/>
            <person name="Luo G."/>
        </authorList>
    </citation>
    <scope>NUCLEOTIDE SEQUENCE [LARGE SCALE GENOMIC DNA]</scope>
    <source>
        <strain evidence="7 8">AF14-18</strain>
    </source>
</reference>
<dbReference type="PANTHER" id="PTHR37316:SF3">
    <property type="entry name" value="TEICHOIC ACID GLYCEROL-PHOSPHATE TRANSFERASE"/>
    <property type="match status" value="1"/>
</dbReference>
<comment type="caution">
    <text evidence="7">The sequence shown here is derived from an EMBL/GenBank/DDBJ whole genome shotgun (WGS) entry which is preliminary data.</text>
</comment>
<proteinExistence type="inferred from homology"/>
<dbReference type="EMBL" id="QRZM01000029">
    <property type="protein sequence ID" value="RGV68399.1"/>
    <property type="molecule type" value="Genomic_DNA"/>
</dbReference>
<dbReference type="Pfam" id="PF04464">
    <property type="entry name" value="Glyphos_transf"/>
    <property type="match status" value="1"/>
</dbReference>
<evidence type="ECO:0000313" key="8">
    <source>
        <dbReference type="Proteomes" id="UP000284543"/>
    </source>
</evidence>